<dbReference type="InterPro" id="IPR050307">
    <property type="entry name" value="Sterol_Desaturase_Related"/>
</dbReference>
<evidence type="ECO:0000256" key="2">
    <source>
        <dbReference type="ARBA" id="ARBA00022692"/>
    </source>
</evidence>
<feature type="transmembrane region" description="Helical" evidence="5">
    <location>
        <begin position="20"/>
        <end position="45"/>
    </location>
</feature>
<proteinExistence type="predicted"/>
<dbReference type="Pfam" id="PF04116">
    <property type="entry name" value="FA_hydroxylase"/>
    <property type="match status" value="1"/>
</dbReference>
<dbReference type="Proteomes" id="UP001262754">
    <property type="component" value="Unassembled WGS sequence"/>
</dbReference>
<accession>A0ABU1N5K7</accession>
<reference evidence="7 8" key="1">
    <citation type="submission" date="2023-07" db="EMBL/GenBank/DDBJ databases">
        <title>Sorghum-associated microbial communities from plants grown in Nebraska, USA.</title>
        <authorList>
            <person name="Schachtman D."/>
        </authorList>
    </citation>
    <scope>NUCLEOTIDE SEQUENCE [LARGE SCALE GENOMIC DNA]</scope>
    <source>
        <strain evidence="7 8">DS2154</strain>
    </source>
</reference>
<organism evidence="7 8">
    <name type="scientific">Caulobacter rhizosphaerae</name>
    <dbReference type="NCBI Taxonomy" id="2010972"/>
    <lineage>
        <taxon>Bacteria</taxon>
        <taxon>Pseudomonadati</taxon>
        <taxon>Pseudomonadota</taxon>
        <taxon>Alphaproteobacteria</taxon>
        <taxon>Caulobacterales</taxon>
        <taxon>Caulobacteraceae</taxon>
        <taxon>Caulobacter</taxon>
    </lineage>
</organism>
<sequence length="268" mass="30667">MLSSLLPFAESWLSAAFTDVSRYVIFAVGVWLALWIVLAAPLAGRKIREGRPPARQLLIEFATSIRSIMIFSTIGLLNFGLFRAGLMPGPHIARELGPVWFWTSLVLMIVAHDAWFYWTHRLIHDRRLFRTFHRRHHRSNSPSPFTAYSFDLGEAAINALFVPLWMLIVPTQWPVAGLFMLHQIVRNTLGHSGYELFPATRDGRPLLPWLTTVTHHDLHHAQAGWNYGLYFTWWDRMMGTENPRYLERFAQAVRRPGRAVAGPAADAA</sequence>
<keyword evidence="2 5" id="KW-0812">Transmembrane</keyword>
<evidence type="ECO:0000259" key="6">
    <source>
        <dbReference type="Pfam" id="PF04116"/>
    </source>
</evidence>
<evidence type="ECO:0000256" key="3">
    <source>
        <dbReference type="ARBA" id="ARBA00022989"/>
    </source>
</evidence>
<protein>
    <submittedName>
        <fullName evidence="7">Sterol desaturase/sphingolipid hydroxylase (Fatty acid hydroxylase superfamily)</fullName>
    </submittedName>
</protein>
<feature type="transmembrane region" description="Helical" evidence="5">
    <location>
        <begin position="57"/>
        <end position="79"/>
    </location>
</feature>
<feature type="transmembrane region" description="Helical" evidence="5">
    <location>
        <begin position="99"/>
        <end position="118"/>
    </location>
</feature>
<gene>
    <name evidence="7" type="ORF">J2800_004490</name>
</gene>
<name>A0ABU1N5K7_9CAUL</name>
<evidence type="ECO:0000313" key="8">
    <source>
        <dbReference type="Proteomes" id="UP001262754"/>
    </source>
</evidence>
<dbReference type="PANTHER" id="PTHR11863">
    <property type="entry name" value="STEROL DESATURASE"/>
    <property type="match status" value="1"/>
</dbReference>
<dbReference type="InterPro" id="IPR006694">
    <property type="entry name" value="Fatty_acid_hydroxylase"/>
</dbReference>
<comment type="caution">
    <text evidence="7">The sequence shown here is derived from an EMBL/GenBank/DDBJ whole genome shotgun (WGS) entry which is preliminary data.</text>
</comment>
<evidence type="ECO:0000256" key="1">
    <source>
        <dbReference type="ARBA" id="ARBA00004370"/>
    </source>
</evidence>
<dbReference type="RefSeq" id="WP_056751054.1">
    <property type="nucleotide sequence ID" value="NZ_BMLD01000002.1"/>
</dbReference>
<evidence type="ECO:0000256" key="4">
    <source>
        <dbReference type="ARBA" id="ARBA00023136"/>
    </source>
</evidence>
<keyword evidence="4 5" id="KW-0472">Membrane</keyword>
<feature type="domain" description="Fatty acid hydroxylase" evidence="6">
    <location>
        <begin position="106"/>
        <end position="240"/>
    </location>
</feature>
<keyword evidence="8" id="KW-1185">Reference proteome</keyword>
<comment type="subcellular location">
    <subcellularLocation>
        <location evidence="1">Membrane</location>
    </subcellularLocation>
</comment>
<evidence type="ECO:0000313" key="7">
    <source>
        <dbReference type="EMBL" id="MDR6533720.1"/>
    </source>
</evidence>
<keyword evidence="3 5" id="KW-1133">Transmembrane helix</keyword>
<evidence type="ECO:0000256" key="5">
    <source>
        <dbReference type="SAM" id="Phobius"/>
    </source>
</evidence>
<dbReference type="EMBL" id="JAVDRL010000014">
    <property type="protein sequence ID" value="MDR6533720.1"/>
    <property type="molecule type" value="Genomic_DNA"/>
</dbReference>